<dbReference type="GO" id="GO:0016491">
    <property type="term" value="F:oxidoreductase activity"/>
    <property type="evidence" value="ECO:0007669"/>
    <property type="project" value="UniProtKB-KW"/>
</dbReference>
<dbReference type="Pfam" id="PF06240">
    <property type="entry name" value="COXG"/>
    <property type="match status" value="1"/>
</dbReference>
<dbReference type="InterPro" id="IPR010419">
    <property type="entry name" value="CO_DH_gsu"/>
</dbReference>
<dbReference type="InterPro" id="IPR036010">
    <property type="entry name" value="2Fe-2S_ferredoxin-like_sf"/>
</dbReference>
<proteinExistence type="predicted"/>
<dbReference type="PANTHER" id="PTHR44379">
    <property type="entry name" value="OXIDOREDUCTASE WITH IRON-SULFUR SUBUNIT"/>
    <property type="match status" value="1"/>
</dbReference>
<dbReference type="SUPFAM" id="SSF54292">
    <property type="entry name" value="2Fe-2S ferredoxin-like"/>
    <property type="match status" value="1"/>
</dbReference>
<dbReference type="Proteomes" id="UP000680348">
    <property type="component" value="Unassembled WGS sequence"/>
</dbReference>
<feature type="domain" description="2Fe-2S ferredoxin-type" evidence="7">
    <location>
        <begin position="2"/>
        <end position="78"/>
    </location>
</feature>
<dbReference type="Pfam" id="PF00111">
    <property type="entry name" value="Fer2"/>
    <property type="match status" value="1"/>
</dbReference>
<dbReference type="AlphaFoldDB" id="A0A942E0R7"/>
<sequence>MNGLRLTVNGLPVAEHVEPRTSLADLLRENLNLTGTHLGCEQGVCGACTVFVDGVPVRSCISTAVSCSGADVRTIESFDADPLMGELREAFNKHHALQCGFCTPGMLVMARDIVERLGDADEERIRLELAGNLCRCTGYAGIVKAIRSVVLARQAAGTAPSLGAPQGLGPAGSGHGQVTEAKPRQAMTPPIPASSPKSAKLGKLAATAPSVKQSFVIEFPPETVWSRFGDVPAMVPCIPGASLVGRTDDGNFQVSMRVKMGPIGAQFAGTANQQRNDDMLTGVIHGSGRDERSGSLARGELSYALHEMNGGAATRVDLEVTYSLSGALGQFARGGIVTHFIAAITAQFADNLKRSLSPEEAPNATQQPRELRLAGSMATALKSWLGATIRKLFSR</sequence>
<dbReference type="CDD" id="cd00207">
    <property type="entry name" value="fer2"/>
    <property type="match status" value="1"/>
</dbReference>
<reference evidence="8" key="1">
    <citation type="submission" date="2021-04" db="EMBL/GenBank/DDBJ databases">
        <title>Pseudaminobacter soli sp. nov., isolated from paddy soil contaminated by heavy metals.</title>
        <authorList>
            <person name="Zhang K."/>
        </authorList>
    </citation>
    <scope>NUCLEOTIDE SEQUENCE</scope>
    <source>
        <strain evidence="8">19-2017</strain>
    </source>
</reference>
<dbReference type="InterPro" id="IPR012675">
    <property type="entry name" value="Beta-grasp_dom_sf"/>
</dbReference>
<dbReference type="Gene3D" id="3.10.20.30">
    <property type="match status" value="1"/>
</dbReference>
<evidence type="ECO:0000313" key="8">
    <source>
        <dbReference type="EMBL" id="MBS3651629.1"/>
    </source>
</evidence>
<name>A0A942E0R7_9HYPH</name>
<protein>
    <submittedName>
        <fullName evidence="8">2Fe-2S iron-sulfur cluster binding domain-containing protein</fullName>
    </submittedName>
</protein>
<keyword evidence="3" id="KW-0560">Oxidoreductase</keyword>
<organism evidence="8 9">
    <name type="scientific">Pseudaminobacter soli</name>
    <name type="common">ex Zhang et al. 2022</name>
    <dbReference type="NCBI Taxonomy" id="2831468"/>
    <lineage>
        <taxon>Bacteria</taxon>
        <taxon>Pseudomonadati</taxon>
        <taxon>Pseudomonadota</taxon>
        <taxon>Alphaproteobacteria</taxon>
        <taxon>Hyphomicrobiales</taxon>
        <taxon>Phyllobacteriaceae</taxon>
        <taxon>Pseudaminobacter</taxon>
    </lineage>
</organism>
<evidence type="ECO:0000256" key="1">
    <source>
        <dbReference type="ARBA" id="ARBA00022714"/>
    </source>
</evidence>
<dbReference type="FunFam" id="3.10.20.30:FF:000020">
    <property type="entry name" value="Xanthine dehydrogenase iron-sulfur subunit"/>
    <property type="match status" value="1"/>
</dbReference>
<accession>A0A942E0R7</accession>
<dbReference type="InterPro" id="IPR002888">
    <property type="entry name" value="2Fe-2S-bd"/>
</dbReference>
<dbReference type="Pfam" id="PF01799">
    <property type="entry name" value="Fer2_2"/>
    <property type="match status" value="1"/>
</dbReference>
<dbReference type="PROSITE" id="PS51085">
    <property type="entry name" value="2FE2S_FER_2"/>
    <property type="match status" value="1"/>
</dbReference>
<dbReference type="InterPro" id="IPR001041">
    <property type="entry name" value="2Fe-2S_ferredoxin-type"/>
</dbReference>
<keyword evidence="2" id="KW-0479">Metal-binding</keyword>
<dbReference type="InterPro" id="IPR006058">
    <property type="entry name" value="2Fe2S_fd_BS"/>
</dbReference>
<gene>
    <name evidence="8" type="ORF">KEU06_23715</name>
</gene>
<evidence type="ECO:0000313" key="9">
    <source>
        <dbReference type="Proteomes" id="UP000680348"/>
    </source>
</evidence>
<dbReference type="InterPro" id="IPR023393">
    <property type="entry name" value="START-like_dom_sf"/>
</dbReference>
<evidence type="ECO:0000256" key="2">
    <source>
        <dbReference type="ARBA" id="ARBA00022723"/>
    </source>
</evidence>
<dbReference type="PANTHER" id="PTHR44379:SF8">
    <property type="entry name" value="XANTHINE DEHYDROGENASE IRON-SULFUR-BINDING SUBUNIT XDHC-RELATED"/>
    <property type="match status" value="1"/>
</dbReference>
<evidence type="ECO:0000259" key="7">
    <source>
        <dbReference type="PROSITE" id="PS51085"/>
    </source>
</evidence>
<dbReference type="GO" id="GO:0046872">
    <property type="term" value="F:metal ion binding"/>
    <property type="evidence" value="ECO:0007669"/>
    <property type="project" value="UniProtKB-KW"/>
</dbReference>
<keyword evidence="4" id="KW-0408">Iron</keyword>
<evidence type="ECO:0000256" key="6">
    <source>
        <dbReference type="SAM" id="MobiDB-lite"/>
    </source>
</evidence>
<dbReference type="InterPro" id="IPR036884">
    <property type="entry name" value="2Fe-2S-bd_dom_sf"/>
</dbReference>
<dbReference type="EMBL" id="JAGWCR010000015">
    <property type="protein sequence ID" value="MBS3651629.1"/>
    <property type="molecule type" value="Genomic_DNA"/>
</dbReference>
<comment type="caution">
    <text evidence="8">The sequence shown here is derived from an EMBL/GenBank/DDBJ whole genome shotgun (WGS) entry which is preliminary data.</text>
</comment>
<dbReference type="Gene3D" id="1.10.150.120">
    <property type="entry name" value="[2Fe-2S]-binding domain"/>
    <property type="match status" value="1"/>
</dbReference>
<evidence type="ECO:0000256" key="4">
    <source>
        <dbReference type="ARBA" id="ARBA00023004"/>
    </source>
</evidence>
<dbReference type="RefSeq" id="WP_188257192.1">
    <property type="nucleotide sequence ID" value="NZ_JABVCF010000015.1"/>
</dbReference>
<keyword evidence="9" id="KW-1185">Reference proteome</keyword>
<dbReference type="GO" id="GO:0051537">
    <property type="term" value="F:2 iron, 2 sulfur cluster binding"/>
    <property type="evidence" value="ECO:0007669"/>
    <property type="project" value="UniProtKB-KW"/>
</dbReference>
<dbReference type="SUPFAM" id="SSF55961">
    <property type="entry name" value="Bet v1-like"/>
    <property type="match status" value="1"/>
</dbReference>
<dbReference type="PROSITE" id="PS00197">
    <property type="entry name" value="2FE2S_FER_1"/>
    <property type="match status" value="1"/>
</dbReference>
<evidence type="ECO:0000256" key="3">
    <source>
        <dbReference type="ARBA" id="ARBA00023002"/>
    </source>
</evidence>
<keyword evidence="5" id="KW-0411">Iron-sulfur</keyword>
<keyword evidence="1" id="KW-0001">2Fe-2S</keyword>
<feature type="region of interest" description="Disordered" evidence="6">
    <location>
        <begin position="161"/>
        <end position="198"/>
    </location>
</feature>
<evidence type="ECO:0000256" key="5">
    <source>
        <dbReference type="ARBA" id="ARBA00023014"/>
    </source>
</evidence>
<dbReference type="CDD" id="cd07823">
    <property type="entry name" value="SRPBCC_5"/>
    <property type="match status" value="1"/>
</dbReference>
<dbReference type="SUPFAM" id="SSF47741">
    <property type="entry name" value="CO dehydrogenase ISP C-domain like"/>
    <property type="match status" value="1"/>
</dbReference>
<dbReference type="Gene3D" id="3.30.530.20">
    <property type="match status" value="1"/>
</dbReference>
<dbReference type="InterPro" id="IPR051452">
    <property type="entry name" value="Diverse_Oxidoreductases"/>
</dbReference>